<dbReference type="AlphaFoldDB" id="J0NBC4"/>
<keyword evidence="1" id="KW-1133">Transmembrane helix</keyword>
<evidence type="ECO:0000256" key="1">
    <source>
        <dbReference type="SAM" id="Phobius"/>
    </source>
</evidence>
<dbReference type="EMBL" id="AKFS01000223">
    <property type="protein sequence ID" value="EJF41937.1"/>
    <property type="molecule type" value="Genomic_DNA"/>
</dbReference>
<evidence type="ECO:0000313" key="2">
    <source>
        <dbReference type="EMBL" id="EJF41937.1"/>
    </source>
</evidence>
<keyword evidence="1" id="KW-0812">Transmembrane</keyword>
<dbReference type="Proteomes" id="UP000004578">
    <property type="component" value="Unassembled WGS sequence"/>
</dbReference>
<feature type="transmembrane region" description="Helical" evidence="1">
    <location>
        <begin position="243"/>
        <end position="269"/>
    </location>
</feature>
<comment type="caution">
    <text evidence="2">The sequence shown here is derived from an EMBL/GenBank/DDBJ whole genome shotgun (WGS) entry which is preliminary data.</text>
</comment>
<dbReference type="RefSeq" id="WP_005871009.1">
    <property type="nucleotide sequence ID" value="NZ_AKFS01000223.1"/>
</dbReference>
<feature type="transmembrane region" description="Helical" evidence="1">
    <location>
        <begin position="26"/>
        <end position="59"/>
    </location>
</feature>
<keyword evidence="1" id="KW-0472">Membrane</keyword>
<dbReference type="OrthoDB" id="4715924at2"/>
<gene>
    <name evidence="2" type="ORF">HMPREF1317_2037</name>
</gene>
<keyword evidence="3" id="KW-1185">Reference proteome</keyword>
<name>J0NBC4_9ACTO</name>
<reference evidence="2 3" key="1">
    <citation type="submission" date="2012-05" db="EMBL/GenBank/DDBJ databases">
        <authorList>
            <person name="Harkins D.M."/>
            <person name="Madupu R."/>
            <person name="Durkin A.S."/>
            <person name="Torralba M."/>
            <person name="Methe B."/>
            <person name="Sutton G.G."/>
            <person name="Nelson K.E."/>
        </authorList>
    </citation>
    <scope>NUCLEOTIDE SEQUENCE [LARGE SCALE GENOMIC DNA]</scope>
    <source>
        <strain evidence="2 3">F0490</strain>
    </source>
</reference>
<accession>J0NBC4</accession>
<evidence type="ECO:0000313" key="3">
    <source>
        <dbReference type="Proteomes" id="UP000004578"/>
    </source>
</evidence>
<proteinExistence type="predicted"/>
<organism evidence="2 3">
    <name type="scientific">Schaalia georgiae F0490</name>
    <dbReference type="NCBI Taxonomy" id="1125717"/>
    <lineage>
        <taxon>Bacteria</taxon>
        <taxon>Bacillati</taxon>
        <taxon>Actinomycetota</taxon>
        <taxon>Actinomycetes</taxon>
        <taxon>Actinomycetales</taxon>
        <taxon>Actinomycetaceae</taxon>
        <taxon>Schaalia</taxon>
    </lineage>
</organism>
<feature type="transmembrane region" description="Helical" evidence="1">
    <location>
        <begin position="202"/>
        <end position="222"/>
    </location>
</feature>
<sequence length="279" mass="28258">MYETLILSIAAAEAAALVTTRRLWRAAAFAVLITAVVVHAALVLGLPALACALPALFGAAWFVWAEADARAAGIVVRWAVAVAVIAVLTPTEAGIMPLFSDESTLFAQEAARPLEASFAAVFLLTVPANRLVAAVLQCARGGGGEPLRAHRGAQPGGVCGTGPADVLETGPADVLEADGGASAPAARRGLSGGRWIGPLERLLIVLMAASGPEAAIAAIIAAKGVIRFPEVSKDDTGEKAEEFLIGSLVSWGLAVAAAVFITSIAQGAWPAPAEPVSGM</sequence>
<feature type="transmembrane region" description="Helical" evidence="1">
    <location>
        <begin position="71"/>
        <end position="89"/>
    </location>
</feature>
<protein>
    <submittedName>
        <fullName evidence="2">Uncharacterized protein</fullName>
    </submittedName>
</protein>
<dbReference type="PATRIC" id="fig|1125717.3.peg.1358"/>